<protein>
    <submittedName>
        <fullName evidence="1">Uncharacterized protein</fullName>
    </submittedName>
</protein>
<proteinExistence type="predicted"/>
<evidence type="ECO:0000313" key="1">
    <source>
        <dbReference type="EMBL" id="RAH49796.1"/>
    </source>
</evidence>
<gene>
    <name evidence="1" type="ORF">BO95DRAFT_245184</name>
</gene>
<keyword evidence="2" id="KW-1185">Reference proteome</keyword>
<reference evidence="1" key="1">
    <citation type="submission" date="2018-02" db="EMBL/GenBank/DDBJ databases">
        <title>The genomes of Aspergillus section Nigri reveals drivers in fungal speciation.</title>
        <authorList>
            <consortium name="DOE Joint Genome Institute"/>
            <person name="Vesth T.C."/>
            <person name="Nybo J."/>
            <person name="Theobald S."/>
            <person name="Brandl J."/>
            <person name="Frisvad J.C."/>
            <person name="Nielsen K.F."/>
            <person name="Lyhne E.K."/>
            <person name="Kogle M.E."/>
            <person name="Kuo A."/>
            <person name="Riley R."/>
            <person name="Clum A."/>
            <person name="Nolan M."/>
            <person name="Lipzen A."/>
            <person name="Salamov A."/>
            <person name="Henrissat B."/>
            <person name="Wiebenga A."/>
            <person name="De vries R.P."/>
            <person name="Grigoriev I.V."/>
            <person name="Mortensen U.H."/>
            <person name="Andersen M.R."/>
            <person name="Baker S.E."/>
        </authorList>
    </citation>
    <scope>NUCLEOTIDE SEQUENCE</scope>
    <source>
        <strain evidence="1">CBS 621.78</strain>
    </source>
</reference>
<name>A0ACD1GKJ9_9EURO</name>
<sequence>MRMQDYFAKGYLDPIQAIKNYSIPSHPVDITLWESSTFGFRFSVFSFQFSVVLRGDRPLGPRLDGLTGKYLSLRNGALCDTGSHTDTDTDTDTDGCDTLWDGDGFSGAGGGGAGEGASSCLSWFFVGQVHCTWVMDKMLNASSTCLCQWDFFLFCFSLVSLILVRWFVAGLCSLSCSWARMLLLRRGEGESDGGVG</sequence>
<dbReference type="Proteomes" id="UP000249057">
    <property type="component" value="Unassembled WGS sequence"/>
</dbReference>
<dbReference type="EMBL" id="KZ825316">
    <property type="protein sequence ID" value="RAH49796.1"/>
    <property type="molecule type" value="Genomic_DNA"/>
</dbReference>
<accession>A0ACD1GKJ9</accession>
<evidence type="ECO:0000313" key="2">
    <source>
        <dbReference type="Proteomes" id="UP000249057"/>
    </source>
</evidence>
<organism evidence="1 2">
    <name type="scientific">Aspergillus brunneoviolaceus CBS 621.78</name>
    <dbReference type="NCBI Taxonomy" id="1450534"/>
    <lineage>
        <taxon>Eukaryota</taxon>
        <taxon>Fungi</taxon>
        <taxon>Dikarya</taxon>
        <taxon>Ascomycota</taxon>
        <taxon>Pezizomycotina</taxon>
        <taxon>Eurotiomycetes</taxon>
        <taxon>Eurotiomycetidae</taxon>
        <taxon>Eurotiales</taxon>
        <taxon>Aspergillaceae</taxon>
        <taxon>Aspergillus</taxon>
        <taxon>Aspergillus subgen. Circumdati</taxon>
    </lineage>
</organism>